<protein>
    <recommendedName>
        <fullName evidence="1">AB hydrolase-1 domain-containing protein</fullName>
    </recommendedName>
</protein>
<dbReference type="InterPro" id="IPR050471">
    <property type="entry name" value="AB_hydrolase"/>
</dbReference>
<reference evidence="3" key="1">
    <citation type="submission" date="2016-11" db="EMBL/GenBank/DDBJ databases">
        <title>Mesorhizobium oceanicum sp. nov., isolated from deep seawater in South China Sea.</title>
        <authorList>
            <person name="Fu G.-Y."/>
        </authorList>
    </citation>
    <scope>NUCLEOTIDE SEQUENCE [LARGE SCALE GENOMIC DNA]</scope>
    <source>
        <strain evidence="3">B7</strain>
    </source>
</reference>
<dbReference type="AlphaFoldDB" id="A0A1L3SQK0"/>
<evidence type="ECO:0000313" key="2">
    <source>
        <dbReference type="EMBL" id="APH71668.1"/>
    </source>
</evidence>
<dbReference type="Pfam" id="PF00561">
    <property type="entry name" value="Abhydrolase_1"/>
    <property type="match status" value="1"/>
</dbReference>
<organism evidence="2 3">
    <name type="scientific">Aquibium oceanicum</name>
    <dbReference type="NCBI Taxonomy" id="1670800"/>
    <lineage>
        <taxon>Bacteria</taxon>
        <taxon>Pseudomonadati</taxon>
        <taxon>Pseudomonadota</taxon>
        <taxon>Alphaproteobacteria</taxon>
        <taxon>Hyphomicrobiales</taxon>
        <taxon>Phyllobacteriaceae</taxon>
        <taxon>Aquibium</taxon>
    </lineage>
</organism>
<proteinExistence type="predicted"/>
<dbReference type="KEGG" id="meso:BSQ44_10035"/>
<keyword evidence="3" id="KW-1185">Reference proteome</keyword>
<name>A0A1L3SQK0_9HYPH</name>
<dbReference type="PRINTS" id="PR00111">
    <property type="entry name" value="ABHYDROLASE"/>
</dbReference>
<evidence type="ECO:0000259" key="1">
    <source>
        <dbReference type="Pfam" id="PF00561"/>
    </source>
</evidence>
<dbReference type="InterPro" id="IPR029058">
    <property type="entry name" value="AB_hydrolase_fold"/>
</dbReference>
<dbReference type="Gene3D" id="3.40.50.1820">
    <property type="entry name" value="alpha/beta hydrolase"/>
    <property type="match status" value="1"/>
</dbReference>
<dbReference type="STRING" id="1670800.BSQ44_10035"/>
<dbReference type="InterPro" id="IPR000073">
    <property type="entry name" value="AB_hydrolase_1"/>
</dbReference>
<dbReference type="PANTHER" id="PTHR43433:SF5">
    <property type="entry name" value="AB HYDROLASE-1 DOMAIN-CONTAINING PROTEIN"/>
    <property type="match status" value="1"/>
</dbReference>
<dbReference type="Proteomes" id="UP000182840">
    <property type="component" value="Chromosome"/>
</dbReference>
<sequence length="268" mass="29543">MERAARVRTTDGLINFERSGRGSPLVLIHGVGASLRSWDDACGALESDFDIIRLDLRGHGASAPIRGEYSIDRFAADVVAVMDETGISRADLVGFSLGGLIAQRLAVGWAGRFSRVVLLSAVAGRTREERQKVVARLDMIRQGGIETVLGAAHNRWFTEAFARAHPEVIEQRMDELRQVDLESYLEAYRVFGQTELVDTLHAIMQPTLVMTGEFDQGSNVRMAETMHQLIPNSELRILPGLKHSVLVEASAQVSGHIRKFLKKPGEEA</sequence>
<dbReference type="SUPFAM" id="SSF53474">
    <property type="entry name" value="alpha/beta-Hydrolases"/>
    <property type="match status" value="1"/>
</dbReference>
<accession>A0A1L3SQK0</accession>
<feature type="domain" description="AB hydrolase-1" evidence="1">
    <location>
        <begin position="24"/>
        <end position="248"/>
    </location>
</feature>
<gene>
    <name evidence="2" type="ORF">BSQ44_10035</name>
</gene>
<dbReference type="PANTHER" id="PTHR43433">
    <property type="entry name" value="HYDROLASE, ALPHA/BETA FOLD FAMILY PROTEIN"/>
    <property type="match status" value="1"/>
</dbReference>
<evidence type="ECO:0000313" key="3">
    <source>
        <dbReference type="Proteomes" id="UP000182840"/>
    </source>
</evidence>
<dbReference type="EMBL" id="CP018171">
    <property type="protein sequence ID" value="APH71668.1"/>
    <property type="molecule type" value="Genomic_DNA"/>
</dbReference>